<dbReference type="CDD" id="cd07185">
    <property type="entry name" value="OmpA_C-like"/>
    <property type="match status" value="1"/>
</dbReference>
<dbReference type="GO" id="GO:0005509">
    <property type="term" value="F:calcium ion binding"/>
    <property type="evidence" value="ECO:0007669"/>
    <property type="project" value="InterPro"/>
</dbReference>
<keyword evidence="3 5" id="KW-0472">Membrane</keyword>
<evidence type="ECO:0000313" key="7">
    <source>
        <dbReference type="EMBL" id="VFK36607.1"/>
    </source>
</evidence>
<dbReference type="InterPro" id="IPR036737">
    <property type="entry name" value="OmpA-like_sf"/>
</dbReference>
<sequence length="247" mass="25495">MKSLRNILLILLVPLVISGCATTKGKTVGCAVIGGIAGGTAGGFIAEKAVAGIIPGGIAGALVGYMLCRDGDADGDGVSDSKDLCKKTPKGAKVNKDGCSDLDNDGVPKNKDQCPNTPPGAKVDAKGCKTIVCGEIIANLKGDVYFDTAKYDISGGAASSLDQVVNKLREIDTNLHIVGHTDSIGPEKANDLLSIRRAGSVKRYLASHGVDSSITTEGKGKRFPIASNDTKEGRAINRRVEIIATCK</sequence>
<evidence type="ECO:0000256" key="4">
    <source>
        <dbReference type="ARBA" id="ARBA00023237"/>
    </source>
</evidence>
<comment type="subcellular location">
    <subcellularLocation>
        <location evidence="1">Cell outer membrane</location>
    </subcellularLocation>
</comment>
<evidence type="ECO:0000256" key="1">
    <source>
        <dbReference type="ARBA" id="ARBA00004442"/>
    </source>
</evidence>
<dbReference type="PRINTS" id="PR01021">
    <property type="entry name" value="OMPADOMAIN"/>
</dbReference>
<evidence type="ECO:0000313" key="9">
    <source>
        <dbReference type="EMBL" id="VFK78086.1"/>
    </source>
</evidence>
<gene>
    <name evidence="9" type="ORF">BECKSD772D_GA0070982_100641</name>
    <name evidence="8" type="ORF">BECKSD772E_GA0070983_100332</name>
    <name evidence="7" type="ORF">BECKSD772F_GA0070984_100343</name>
</gene>
<dbReference type="Pfam" id="PF02412">
    <property type="entry name" value="TSP_3"/>
    <property type="match status" value="2"/>
</dbReference>
<organism evidence="8">
    <name type="scientific">Candidatus Kentrum sp. SD</name>
    <dbReference type="NCBI Taxonomy" id="2126332"/>
    <lineage>
        <taxon>Bacteria</taxon>
        <taxon>Pseudomonadati</taxon>
        <taxon>Pseudomonadota</taxon>
        <taxon>Gammaproteobacteria</taxon>
        <taxon>Candidatus Kentrum</taxon>
    </lineage>
</organism>
<feature type="domain" description="OmpA-like" evidence="6">
    <location>
        <begin position="133"/>
        <end position="247"/>
    </location>
</feature>
<dbReference type="InterPro" id="IPR028974">
    <property type="entry name" value="TSP_type-3_rpt"/>
</dbReference>
<reference evidence="8" key="1">
    <citation type="submission" date="2019-02" db="EMBL/GenBank/DDBJ databases">
        <authorList>
            <person name="Gruber-Vodicka R. H."/>
            <person name="Seah K. B. B."/>
        </authorList>
    </citation>
    <scope>NUCLEOTIDE SEQUENCE</scope>
    <source>
        <strain evidence="9">BECK_S127</strain>
        <strain evidence="8">BECK_S1320</strain>
        <strain evidence="7">BECK_S1321</strain>
    </source>
</reference>
<dbReference type="EMBL" id="CAADHB010000006">
    <property type="protein sequence ID" value="VFK78086.1"/>
    <property type="molecule type" value="Genomic_DNA"/>
</dbReference>
<dbReference type="Pfam" id="PF00691">
    <property type="entry name" value="OmpA"/>
    <property type="match status" value="1"/>
</dbReference>
<dbReference type="AlphaFoldDB" id="A0A450YDF5"/>
<dbReference type="PANTHER" id="PTHR30329:SF21">
    <property type="entry name" value="LIPOPROTEIN YIAD-RELATED"/>
    <property type="match status" value="1"/>
</dbReference>
<dbReference type="EMBL" id="CAADFR010000003">
    <property type="protein sequence ID" value="VFK36607.1"/>
    <property type="molecule type" value="Genomic_DNA"/>
</dbReference>
<dbReference type="SUPFAM" id="SSF103088">
    <property type="entry name" value="OmpA-like"/>
    <property type="match status" value="1"/>
</dbReference>
<dbReference type="InterPro" id="IPR006665">
    <property type="entry name" value="OmpA-like"/>
</dbReference>
<evidence type="ECO:0000256" key="5">
    <source>
        <dbReference type="PROSITE-ProRule" id="PRU00473"/>
    </source>
</evidence>
<keyword evidence="4" id="KW-0998">Cell outer membrane</keyword>
<dbReference type="InterPro" id="IPR050330">
    <property type="entry name" value="Bact_OuterMem_StrucFunc"/>
</dbReference>
<dbReference type="InterPro" id="IPR003367">
    <property type="entry name" value="Thrombospondin_3-like_rpt"/>
</dbReference>
<name>A0A450YDF5_9GAMM</name>
<evidence type="ECO:0000256" key="3">
    <source>
        <dbReference type="ARBA" id="ARBA00023136"/>
    </source>
</evidence>
<dbReference type="PANTHER" id="PTHR30329">
    <property type="entry name" value="STATOR ELEMENT OF FLAGELLAR MOTOR COMPLEX"/>
    <property type="match status" value="1"/>
</dbReference>
<evidence type="ECO:0000313" key="8">
    <source>
        <dbReference type="EMBL" id="VFK39582.1"/>
    </source>
</evidence>
<proteinExistence type="predicted"/>
<dbReference type="GO" id="GO:0007155">
    <property type="term" value="P:cell adhesion"/>
    <property type="evidence" value="ECO:0007669"/>
    <property type="project" value="InterPro"/>
</dbReference>
<evidence type="ECO:0000259" key="6">
    <source>
        <dbReference type="PROSITE" id="PS51123"/>
    </source>
</evidence>
<protein>
    <submittedName>
        <fullName evidence="8">OmpA-OmpF porin, OOP family</fullName>
    </submittedName>
</protein>
<dbReference type="PROSITE" id="PS51123">
    <property type="entry name" value="OMPA_2"/>
    <property type="match status" value="1"/>
</dbReference>
<evidence type="ECO:0000256" key="2">
    <source>
        <dbReference type="ARBA" id="ARBA00022729"/>
    </source>
</evidence>
<dbReference type="GO" id="GO:0009279">
    <property type="term" value="C:cell outer membrane"/>
    <property type="evidence" value="ECO:0007669"/>
    <property type="project" value="UniProtKB-SubCell"/>
</dbReference>
<dbReference type="Gene3D" id="3.30.1330.60">
    <property type="entry name" value="OmpA-like domain"/>
    <property type="match status" value="1"/>
</dbReference>
<dbReference type="EMBL" id="CAADFU010000003">
    <property type="protein sequence ID" value="VFK39582.1"/>
    <property type="molecule type" value="Genomic_DNA"/>
</dbReference>
<dbReference type="PROSITE" id="PS51257">
    <property type="entry name" value="PROKAR_LIPOPROTEIN"/>
    <property type="match status" value="1"/>
</dbReference>
<dbReference type="SUPFAM" id="SSF103647">
    <property type="entry name" value="TSP type-3 repeat"/>
    <property type="match status" value="1"/>
</dbReference>
<keyword evidence="2" id="KW-0732">Signal</keyword>
<dbReference type="InterPro" id="IPR006664">
    <property type="entry name" value="OMP_bac"/>
</dbReference>
<accession>A0A450YDF5</accession>